<accession>A0AAU7F742</accession>
<dbReference type="Gene3D" id="3.40.190.10">
    <property type="entry name" value="Periplasmic binding protein-like II"/>
    <property type="match status" value="2"/>
</dbReference>
<name>A0AAU7F742_9NEIS</name>
<evidence type="ECO:0000256" key="1">
    <source>
        <dbReference type="SAM" id="SignalP"/>
    </source>
</evidence>
<reference evidence="2" key="1">
    <citation type="submission" date="2024-05" db="EMBL/GenBank/DDBJ databases">
        <authorList>
            <person name="Yang L."/>
            <person name="Pan L."/>
        </authorList>
    </citation>
    <scope>NUCLEOTIDE SEQUENCE</scope>
    <source>
        <strain evidence="2">FCG-7</strain>
    </source>
</reference>
<protein>
    <submittedName>
        <fullName evidence="2">TIGR02285 family protein</fullName>
    </submittedName>
</protein>
<sequence length="290" mass="32951">MKKQILCLCTILFSAGAWSTPTSTINWILNDFPPFIDVSGEMPGKGIADEMLRFIMPRMPEYTHHFEVASIARAHGLMAQKQLVCHPALLMNDERKKIMEFSDPVFFILTHRILIREDKLARFKPYMTADGSIDALRLVKDSSLVTAVTEKRGYSPSINAALSSVQGSPHILKAGVQFSAPFNQLTSGWIDYLFSYPAEYGWYREQNAEAKKVKMKTLRISGDPEFILGYVTCTKGEWGEQVIKKVNAAIKSAGTRPPWVDKTIFYTERSEVKKFEKTFNRHNPYRNAVN</sequence>
<dbReference type="AlphaFoldDB" id="A0AAU7F742"/>
<proteinExistence type="predicted"/>
<organism evidence="2">
    <name type="scientific">Chitinibacter mangrovi</name>
    <dbReference type="NCBI Taxonomy" id="3153927"/>
    <lineage>
        <taxon>Bacteria</taxon>
        <taxon>Pseudomonadati</taxon>
        <taxon>Pseudomonadota</taxon>
        <taxon>Betaproteobacteria</taxon>
        <taxon>Neisseriales</taxon>
        <taxon>Chitinibacteraceae</taxon>
        <taxon>Chitinibacter</taxon>
    </lineage>
</organism>
<keyword evidence="1" id="KW-0732">Signal</keyword>
<feature type="chain" id="PRO_5043862565" evidence="1">
    <location>
        <begin position="20"/>
        <end position="290"/>
    </location>
</feature>
<dbReference type="SUPFAM" id="SSF53850">
    <property type="entry name" value="Periplasmic binding protein-like II"/>
    <property type="match status" value="1"/>
</dbReference>
<evidence type="ECO:0000313" key="2">
    <source>
        <dbReference type="EMBL" id="XBL99429.1"/>
    </source>
</evidence>
<feature type="signal peptide" evidence="1">
    <location>
        <begin position="1"/>
        <end position="19"/>
    </location>
</feature>
<dbReference type="EMBL" id="CP157355">
    <property type="protein sequence ID" value="XBL99429.1"/>
    <property type="molecule type" value="Genomic_DNA"/>
</dbReference>
<dbReference type="RefSeq" id="WP_348943855.1">
    <property type="nucleotide sequence ID" value="NZ_CP157355.1"/>
</dbReference>
<dbReference type="NCBIfam" id="TIGR02285">
    <property type="entry name" value="TIGR02285 family protein"/>
    <property type="match status" value="1"/>
</dbReference>
<dbReference type="KEGG" id="cmav:ABHF33_10135"/>
<dbReference type="InterPro" id="IPR011972">
    <property type="entry name" value="CHP02285"/>
</dbReference>
<gene>
    <name evidence="2" type="ORF">ABHF33_10135</name>
</gene>